<evidence type="ECO:0000256" key="7">
    <source>
        <dbReference type="ARBA" id="ARBA00023002"/>
    </source>
</evidence>
<dbReference type="SUPFAM" id="SSF51730">
    <property type="entry name" value="FAD-linked oxidoreductase"/>
    <property type="match status" value="1"/>
</dbReference>
<dbReference type="RefSeq" id="WP_097139698.1">
    <property type="nucleotide sequence ID" value="NZ_OBQD01000007.1"/>
</dbReference>
<keyword evidence="8" id="KW-0520">NAD</keyword>
<dbReference type="AlphaFoldDB" id="A0A285UJ96"/>
<evidence type="ECO:0000313" key="13">
    <source>
        <dbReference type="EMBL" id="SOC40331.1"/>
    </source>
</evidence>
<comment type="similarity">
    <text evidence="3 12">Belongs to the methylenetetrahydrofolate reductase family.</text>
</comment>
<dbReference type="NCBIfam" id="TIGR00676">
    <property type="entry name" value="fadh2"/>
    <property type="match status" value="1"/>
</dbReference>
<evidence type="ECO:0000256" key="6">
    <source>
        <dbReference type="ARBA" id="ARBA00022827"/>
    </source>
</evidence>
<dbReference type="Gene3D" id="3.20.20.220">
    <property type="match status" value="1"/>
</dbReference>
<dbReference type="EC" id="1.5.1.54" evidence="12"/>
<dbReference type="GO" id="GO:0009086">
    <property type="term" value="P:methionine biosynthetic process"/>
    <property type="evidence" value="ECO:0007669"/>
    <property type="project" value="UniProtKB-KW"/>
</dbReference>
<dbReference type="Pfam" id="PF02219">
    <property type="entry name" value="MTHFR"/>
    <property type="match status" value="1"/>
</dbReference>
<accession>A0A285UJ96</accession>
<comment type="pathway">
    <text evidence="10">Amino-acid biosynthesis; L-methionine biosynthesis via de novo pathway.</text>
</comment>
<dbReference type="EMBL" id="OBQD01000007">
    <property type="protein sequence ID" value="SOC40331.1"/>
    <property type="molecule type" value="Genomic_DNA"/>
</dbReference>
<comment type="catalytic activity">
    <reaction evidence="11">
        <text>(6S)-5-methyl-5,6,7,8-tetrahydrofolate + NAD(+) = (6R)-5,10-methylene-5,6,7,8-tetrahydrofolate + NADH + H(+)</text>
        <dbReference type="Rhea" id="RHEA:19821"/>
        <dbReference type="ChEBI" id="CHEBI:15378"/>
        <dbReference type="ChEBI" id="CHEBI:15636"/>
        <dbReference type="ChEBI" id="CHEBI:18608"/>
        <dbReference type="ChEBI" id="CHEBI:57540"/>
        <dbReference type="ChEBI" id="CHEBI:57945"/>
        <dbReference type="EC" id="1.5.1.54"/>
    </reaction>
    <physiologicalReaction direction="right-to-left" evidence="11">
        <dbReference type="Rhea" id="RHEA:19823"/>
    </physiologicalReaction>
</comment>
<protein>
    <recommendedName>
        <fullName evidence="12">Methylenetetrahydrofolate reductase</fullName>
        <ecNumber evidence="12">1.5.1.54</ecNumber>
    </recommendedName>
</protein>
<keyword evidence="9" id="KW-0486">Methionine biosynthesis</keyword>
<dbReference type="InterPro" id="IPR003171">
    <property type="entry name" value="Mehydrof_redctse-like"/>
</dbReference>
<proteinExistence type="inferred from homology"/>
<keyword evidence="6 12" id="KW-0274">FAD</keyword>
<reference evidence="13 14" key="1">
    <citation type="submission" date="2017-08" db="EMBL/GenBank/DDBJ databases">
        <authorList>
            <person name="de Groot N.N."/>
        </authorList>
    </citation>
    <scope>NUCLEOTIDE SEQUENCE [LARGE SCALE GENOMIC DNA]</scope>
    <source>
        <strain evidence="13 14">JC85</strain>
    </source>
</reference>
<evidence type="ECO:0000256" key="5">
    <source>
        <dbReference type="ARBA" id="ARBA00022630"/>
    </source>
</evidence>
<evidence type="ECO:0000256" key="9">
    <source>
        <dbReference type="ARBA" id="ARBA00023167"/>
    </source>
</evidence>
<dbReference type="InterPro" id="IPR029041">
    <property type="entry name" value="FAD-linked_oxidoreductase-like"/>
</dbReference>
<comment type="cofactor">
    <cofactor evidence="1 12">
        <name>FAD</name>
        <dbReference type="ChEBI" id="CHEBI:57692"/>
    </cofactor>
</comment>
<dbReference type="GO" id="GO:0035999">
    <property type="term" value="P:tetrahydrofolate interconversion"/>
    <property type="evidence" value="ECO:0007669"/>
    <property type="project" value="UniProtKB-UniPathway"/>
</dbReference>
<evidence type="ECO:0000256" key="8">
    <source>
        <dbReference type="ARBA" id="ARBA00023027"/>
    </source>
</evidence>
<dbReference type="GO" id="GO:0106312">
    <property type="term" value="F:methylenetetrahydrofolate reductase (NADH) activity"/>
    <property type="evidence" value="ECO:0007669"/>
    <property type="project" value="UniProtKB-EC"/>
</dbReference>
<dbReference type="PANTHER" id="PTHR45754">
    <property type="entry name" value="METHYLENETETRAHYDROFOLATE REDUCTASE"/>
    <property type="match status" value="1"/>
</dbReference>
<dbReference type="CDD" id="cd00537">
    <property type="entry name" value="MTHFR"/>
    <property type="match status" value="1"/>
</dbReference>
<evidence type="ECO:0000256" key="10">
    <source>
        <dbReference type="ARBA" id="ARBA00034478"/>
    </source>
</evidence>
<dbReference type="Proteomes" id="UP000219167">
    <property type="component" value="Unassembled WGS sequence"/>
</dbReference>
<keyword evidence="4" id="KW-0028">Amino-acid biosynthesis</keyword>
<evidence type="ECO:0000256" key="11">
    <source>
        <dbReference type="ARBA" id="ARBA00048628"/>
    </source>
</evidence>
<name>A0A285UJ96_9HYPH</name>
<dbReference type="GO" id="GO:0005829">
    <property type="term" value="C:cytosol"/>
    <property type="evidence" value="ECO:0007669"/>
    <property type="project" value="InterPro"/>
</dbReference>
<dbReference type="UniPathway" id="UPA00193"/>
<evidence type="ECO:0000313" key="14">
    <source>
        <dbReference type="Proteomes" id="UP000219167"/>
    </source>
</evidence>
<dbReference type="PANTHER" id="PTHR45754:SF3">
    <property type="entry name" value="METHYLENETETRAHYDROFOLATE REDUCTASE (NADPH)"/>
    <property type="match status" value="1"/>
</dbReference>
<evidence type="ECO:0000256" key="3">
    <source>
        <dbReference type="ARBA" id="ARBA00006743"/>
    </source>
</evidence>
<keyword evidence="14" id="KW-1185">Reference proteome</keyword>
<dbReference type="OrthoDB" id="9812555at2"/>
<evidence type="ECO:0000256" key="12">
    <source>
        <dbReference type="RuleBase" id="RU003862"/>
    </source>
</evidence>
<organism evidence="13 14">
    <name type="scientific">Rhizobium subbaraonis</name>
    <dbReference type="NCBI Taxonomy" id="908946"/>
    <lineage>
        <taxon>Bacteria</taxon>
        <taxon>Pseudomonadati</taxon>
        <taxon>Pseudomonadota</taxon>
        <taxon>Alphaproteobacteria</taxon>
        <taxon>Hyphomicrobiales</taxon>
        <taxon>Rhizobiaceae</taxon>
        <taxon>Rhizobium/Agrobacterium group</taxon>
        <taxon>Rhizobium</taxon>
    </lineage>
</organism>
<evidence type="ECO:0000256" key="4">
    <source>
        <dbReference type="ARBA" id="ARBA00022605"/>
    </source>
</evidence>
<dbReference type="InterPro" id="IPR004620">
    <property type="entry name" value="MTHF_reductase_bac"/>
</dbReference>
<evidence type="ECO:0000256" key="2">
    <source>
        <dbReference type="ARBA" id="ARBA00004777"/>
    </source>
</evidence>
<gene>
    <name evidence="13" type="ORF">SAMN05892877_107139</name>
</gene>
<sequence>MTIAHSPARRRAPKLSFEFFPPRSEEADAQLWQTVDALSAYAPDFVSVTYGAGGSTRGPTLSTIGRIIRDTPLSAASHLTCVGATREEVDAVVEEFRQVGVTHFVALRGDPAGGIGEAYQPHPGGYANAAELVAGLRSIAPFEISVSAYPEKHPESHDVPADIDMLKRKVEAGATRALTQFFFDNDLYARYLERVRAAGIDIPIVPGILPVHNLSQVQKFAGLCGASVPQWLADRLEPLAERPEERAAVAAELAARQIEGLIALGVDEFHFYTMNRAALVSAVLDRLGFEQRDANCAGAATGAAA</sequence>
<dbReference type="GO" id="GO:0071949">
    <property type="term" value="F:FAD binding"/>
    <property type="evidence" value="ECO:0007669"/>
    <property type="project" value="TreeGrafter"/>
</dbReference>
<evidence type="ECO:0000256" key="1">
    <source>
        <dbReference type="ARBA" id="ARBA00001974"/>
    </source>
</evidence>
<keyword evidence="7 12" id="KW-0560">Oxidoreductase</keyword>
<comment type="pathway">
    <text evidence="2 12">One-carbon metabolism; tetrahydrofolate interconversion.</text>
</comment>
<keyword evidence="5 12" id="KW-0285">Flavoprotein</keyword>